<reference evidence="2 3" key="1">
    <citation type="submission" date="2019-03" db="EMBL/GenBank/DDBJ databases">
        <title>Genomic Encyclopedia of Type Strains, Phase III (KMG-III): the genomes of soil and plant-associated and newly described type strains.</title>
        <authorList>
            <person name="Whitman W."/>
        </authorList>
    </citation>
    <scope>NUCLEOTIDE SEQUENCE [LARGE SCALE GENOMIC DNA]</scope>
    <source>
        <strain evidence="2 3">CGMCC 1.7002</strain>
    </source>
</reference>
<dbReference type="EMBL" id="SNYR01000003">
    <property type="protein sequence ID" value="TDQ61667.1"/>
    <property type="molecule type" value="Genomic_DNA"/>
</dbReference>
<dbReference type="RefSeq" id="WP_208111212.1">
    <property type="nucleotide sequence ID" value="NZ_SNYR01000003.1"/>
</dbReference>
<keyword evidence="3" id="KW-1185">Reference proteome</keyword>
<name>A0A4R6VPW4_9HYPH</name>
<protein>
    <submittedName>
        <fullName evidence="2">Uncharacterized protein</fullName>
    </submittedName>
</protein>
<organism evidence="2 3">
    <name type="scientific">Maritalea mobilis</name>
    <dbReference type="NCBI Taxonomy" id="483324"/>
    <lineage>
        <taxon>Bacteria</taxon>
        <taxon>Pseudomonadati</taxon>
        <taxon>Pseudomonadota</taxon>
        <taxon>Alphaproteobacteria</taxon>
        <taxon>Hyphomicrobiales</taxon>
        <taxon>Devosiaceae</taxon>
        <taxon>Maritalea</taxon>
    </lineage>
</organism>
<accession>A0A4R6VPW4</accession>
<evidence type="ECO:0000256" key="1">
    <source>
        <dbReference type="SAM" id="SignalP"/>
    </source>
</evidence>
<feature type="signal peptide" evidence="1">
    <location>
        <begin position="1"/>
        <end position="25"/>
    </location>
</feature>
<gene>
    <name evidence="2" type="ORF">ATL17_2766</name>
</gene>
<dbReference type="Proteomes" id="UP000295391">
    <property type="component" value="Unassembled WGS sequence"/>
</dbReference>
<keyword evidence="1" id="KW-0732">Signal</keyword>
<dbReference type="AlphaFoldDB" id="A0A4R6VPW4"/>
<feature type="chain" id="PRO_5020987812" evidence="1">
    <location>
        <begin position="26"/>
        <end position="182"/>
    </location>
</feature>
<evidence type="ECO:0000313" key="3">
    <source>
        <dbReference type="Proteomes" id="UP000295391"/>
    </source>
</evidence>
<proteinExistence type="predicted"/>
<sequence>MAQKQVMSVLVSALAGVALGTNAMAADIDVAYTDTDLNNCTVINADDFGATFACPGWRGIPVMIAEGDLRFFVSYGLNAVNERAAHQTLPQFNTIGAKIEWRITNRTGDWRPYATILRYYTDNEGGPEGQTLVVTKIEQGNTCQIARVDARKYKDANAIASKLADDLAFDFDCSNEPIEYQP</sequence>
<evidence type="ECO:0000313" key="2">
    <source>
        <dbReference type="EMBL" id="TDQ61667.1"/>
    </source>
</evidence>
<comment type="caution">
    <text evidence="2">The sequence shown here is derived from an EMBL/GenBank/DDBJ whole genome shotgun (WGS) entry which is preliminary data.</text>
</comment>